<accession>A0A1B7MPL6</accession>
<feature type="non-terminal residue" evidence="1">
    <location>
        <position position="85"/>
    </location>
</feature>
<gene>
    <name evidence="1" type="ORF">K503DRAFT_774417</name>
</gene>
<organism evidence="1 2">
    <name type="scientific">Rhizopogon vinicolor AM-OR11-026</name>
    <dbReference type="NCBI Taxonomy" id="1314800"/>
    <lineage>
        <taxon>Eukaryota</taxon>
        <taxon>Fungi</taxon>
        <taxon>Dikarya</taxon>
        <taxon>Basidiomycota</taxon>
        <taxon>Agaricomycotina</taxon>
        <taxon>Agaricomycetes</taxon>
        <taxon>Agaricomycetidae</taxon>
        <taxon>Boletales</taxon>
        <taxon>Suillineae</taxon>
        <taxon>Rhizopogonaceae</taxon>
        <taxon>Rhizopogon</taxon>
    </lineage>
</organism>
<keyword evidence="2" id="KW-1185">Reference proteome</keyword>
<evidence type="ECO:0000313" key="1">
    <source>
        <dbReference type="EMBL" id="OAX34552.1"/>
    </source>
</evidence>
<reference evidence="1 2" key="1">
    <citation type="submission" date="2016-06" db="EMBL/GenBank/DDBJ databases">
        <title>Comparative genomics of the ectomycorrhizal sister species Rhizopogon vinicolor and Rhizopogon vesiculosus (Basidiomycota: Boletales) reveals a divergence of the mating type B locus.</title>
        <authorList>
            <consortium name="DOE Joint Genome Institute"/>
            <person name="Mujic A.B."/>
            <person name="Kuo A."/>
            <person name="Tritt A."/>
            <person name="Lipzen A."/>
            <person name="Chen C."/>
            <person name="Johnson J."/>
            <person name="Sharma A."/>
            <person name="Barry K."/>
            <person name="Grigoriev I.V."/>
            <person name="Spatafora J.W."/>
        </authorList>
    </citation>
    <scope>NUCLEOTIDE SEQUENCE [LARGE SCALE GENOMIC DNA]</scope>
    <source>
        <strain evidence="1 2">AM-OR11-026</strain>
    </source>
</reference>
<protein>
    <submittedName>
        <fullName evidence="1">Uncharacterized protein</fullName>
    </submittedName>
</protein>
<dbReference type="InParanoid" id="A0A1B7MPL6"/>
<dbReference type="EMBL" id="KV448597">
    <property type="protein sequence ID" value="OAX34552.1"/>
    <property type="molecule type" value="Genomic_DNA"/>
</dbReference>
<dbReference type="AlphaFoldDB" id="A0A1B7MPL6"/>
<name>A0A1B7MPL6_9AGAM</name>
<dbReference type="OrthoDB" id="10328976at2759"/>
<dbReference type="Proteomes" id="UP000092154">
    <property type="component" value="Unassembled WGS sequence"/>
</dbReference>
<sequence length="85" mass="9575">MITISNGPYCLLCHAPDEVRATLLILFSCNLLQPFARNARSDKLTVNGGEVNSNQSVIIEQVEHLTKKPVWSMMDKTEEIVKVFK</sequence>
<proteinExistence type="predicted"/>
<evidence type="ECO:0000313" key="2">
    <source>
        <dbReference type="Proteomes" id="UP000092154"/>
    </source>
</evidence>